<dbReference type="CDD" id="cd00090">
    <property type="entry name" value="HTH_ARSR"/>
    <property type="match status" value="1"/>
</dbReference>
<dbReference type="SMART" id="SM00450">
    <property type="entry name" value="RHOD"/>
    <property type="match status" value="1"/>
</dbReference>
<dbReference type="InterPro" id="IPR036388">
    <property type="entry name" value="WH-like_DNA-bd_sf"/>
</dbReference>
<dbReference type="SMART" id="SM00418">
    <property type="entry name" value="HTH_ARSR"/>
    <property type="match status" value="1"/>
</dbReference>
<evidence type="ECO:0000259" key="5">
    <source>
        <dbReference type="PROSITE" id="PS50987"/>
    </source>
</evidence>
<sequence>MTLQPLKRNLFEQLAQVSKALGQTNRLMILDILSQSECDVDTLHRKLGLSVANVSKHLQNLKQAGLVKSRRDGLRIIYKLSDESVFRLIVSLREVAETQLEEMQALLVEHLKPNTPLEPISLQVLKKMERNHQSFTLLDVRPYDEFSSGHLPNAINIPIDELSKNFSQLSPDQPLIIYCRGPYCMWSHEAAEILQEKGYEAKRLIEGYPEWRATQE</sequence>
<name>A0A4P7P409_9GAMM</name>
<dbReference type="GO" id="GO:0003700">
    <property type="term" value="F:DNA-binding transcription factor activity"/>
    <property type="evidence" value="ECO:0007669"/>
    <property type="project" value="InterPro"/>
</dbReference>
<dbReference type="Gene3D" id="1.10.10.10">
    <property type="entry name" value="Winged helix-like DNA-binding domain superfamily/Winged helix DNA-binding domain"/>
    <property type="match status" value="1"/>
</dbReference>
<accession>A0A4P7P409</accession>
<dbReference type="NCBIfam" id="NF033788">
    <property type="entry name" value="HTH_metalloreg"/>
    <property type="match status" value="1"/>
</dbReference>
<dbReference type="AlphaFoldDB" id="A0A4P7P409"/>
<dbReference type="Proteomes" id="UP000296201">
    <property type="component" value="Chromosome"/>
</dbReference>
<dbReference type="PANTHER" id="PTHR43132:SF8">
    <property type="entry name" value="HTH-TYPE TRANSCRIPTIONAL REGULATOR KMTR"/>
    <property type="match status" value="1"/>
</dbReference>
<keyword evidence="7" id="KW-1185">Reference proteome</keyword>
<dbReference type="InterPro" id="IPR036873">
    <property type="entry name" value="Rhodanese-like_dom_sf"/>
</dbReference>
<dbReference type="InterPro" id="IPR001845">
    <property type="entry name" value="HTH_ArsR_DNA-bd_dom"/>
</dbReference>
<dbReference type="EMBL" id="CP032096">
    <property type="protein sequence ID" value="QBZ84132.1"/>
    <property type="molecule type" value="Genomic_DNA"/>
</dbReference>
<keyword evidence="2" id="KW-0238">DNA-binding</keyword>
<dbReference type="RefSeq" id="WP_135796688.1">
    <property type="nucleotide sequence ID" value="NZ_CP032096.1"/>
</dbReference>
<dbReference type="Pfam" id="PF00581">
    <property type="entry name" value="Rhodanese"/>
    <property type="match status" value="1"/>
</dbReference>
<dbReference type="PROSITE" id="PS50206">
    <property type="entry name" value="RHODANESE_3"/>
    <property type="match status" value="1"/>
</dbReference>
<dbReference type="SUPFAM" id="SSF52821">
    <property type="entry name" value="Rhodanese/Cell cycle control phosphatase"/>
    <property type="match status" value="1"/>
</dbReference>
<dbReference type="PRINTS" id="PR00778">
    <property type="entry name" value="HTHARSR"/>
</dbReference>
<evidence type="ECO:0000256" key="3">
    <source>
        <dbReference type="ARBA" id="ARBA00023163"/>
    </source>
</evidence>
<proteinExistence type="predicted"/>
<dbReference type="PANTHER" id="PTHR43132">
    <property type="entry name" value="ARSENICAL RESISTANCE OPERON REPRESSOR ARSR-RELATED"/>
    <property type="match status" value="1"/>
</dbReference>
<dbReference type="Pfam" id="PF01022">
    <property type="entry name" value="HTH_5"/>
    <property type="match status" value="1"/>
</dbReference>
<dbReference type="Gene3D" id="3.40.250.10">
    <property type="entry name" value="Rhodanese-like domain"/>
    <property type="match status" value="1"/>
</dbReference>
<dbReference type="CDD" id="cd00158">
    <property type="entry name" value="RHOD"/>
    <property type="match status" value="1"/>
</dbReference>
<evidence type="ECO:0000259" key="4">
    <source>
        <dbReference type="PROSITE" id="PS50206"/>
    </source>
</evidence>
<dbReference type="InterPro" id="IPR011991">
    <property type="entry name" value="ArsR-like_HTH"/>
</dbReference>
<dbReference type="InterPro" id="IPR036390">
    <property type="entry name" value="WH_DNA-bd_sf"/>
</dbReference>
<gene>
    <name evidence="6" type="primary">ygaV</name>
    <name evidence="6" type="ORF">GHNINEIG_02207</name>
</gene>
<dbReference type="GO" id="GO:0003677">
    <property type="term" value="F:DNA binding"/>
    <property type="evidence" value="ECO:0007669"/>
    <property type="project" value="UniProtKB-KW"/>
</dbReference>
<keyword evidence="3" id="KW-0804">Transcription</keyword>
<organism evidence="6 7">
    <name type="scientific">Hydrogenovibrio crunogenus</name>
    <dbReference type="NCBI Taxonomy" id="39765"/>
    <lineage>
        <taxon>Bacteria</taxon>
        <taxon>Pseudomonadati</taxon>
        <taxon>Pseudomonadota</taxon>
        <taxon>Gammaproteobacteria</taxon>
        <taxon>Thiotrichales</taxon>
        <taxon>Piscirickettsiaceae</taxon>
        <taxon>Hydrogenovibrio</taxon>
    </lineage>
</organism>
<reference evidence="6 7" key="1">
    <citation type="submission" date="2018-08" db="EMBL/GenBank/DDBJ databases">
        <title>Horizontal acquisition of hydrogen conversion ability and other habitat adaptations in Hydrogenovibrio crunogenus strains.</title>
        <authorList>
            <person name="Gonnella G."/>
            <person name="Adam N."/>
            <person name="Perner M."/>
        </authorList>
    </citation>
    <scope>NUCLEOTIDE SEQUENCE [LARGE SCALE GENOMIC DNA]</scope>
    <source>
        <strain evidence="6 7">SP-41</strain>
    </source>
</reference>
<dbReference type="SUPFAM" id="SSF46785">
    <property type="entry name" value="Winged helix' DNA-binding domain"/>
    <property type="match status" value="1"/>
</dbReference>
<evidence type="ECO:0000256" key="2">
    <source>
        <dbReference type="ARBA" id="ARBA00023125"/>
    </source>
</evidence>
<dbReference type="InterPro" id="IPR051011">
    <property type="entry name" value="Metal_resp_trans_reg"/>
</dbReference>
<feature type="domain" description="HTH arsR-type" evidence="5">
    <location>
        <begin position="6"/>
        <end position="100"/>
    </location>
</feature>
<protein>
    <submittedName>
        <fullName evidence="6">Putative HTH-type transcriptional regulator YgaV</fullName>
    </submittedName>
</protein>
<dbReference type="InterPro" id="IPR001763">
    <property type="entry name" value="Rhodanese-like_dom"/>
</dbReference>
<feature type="domain" description="Rhodanese" evidence="4">
    <location>
        <begin position="131"/>
        <end position="216"/>
    </location>
</feature>
<evidence type="ECO:0000313" key="7">
    <source>
        <dbReference type="Proteomes" id="UP000296201"/>
    </source>
</evidence>
<dbReference type="OrthoDB" id="9814704at2"/>
<evidence type="ECO:0000256" key="1">
    <source>
        <dbReference type="ARBA" id="ARBA00023015"/>
    </source>
</evidence>
<dbReference type="PROSITE" id="PS50987">
    <property type="entry name" value="HTH_ARSR_2"/>
    <property type="match status" value="1"/>
</dbReference>
<evidence type="ECO:0000313" key="6">
    <source>
        <dbReference type="EMBL" id="QBZ84132.1"/>
    </source>
</evidence>
<keyword evidence="1" id="KW-0805">Transcription regulation</keyword>